<organism evidence="1 2">
    <name type="scientific">Fischerella thermalis CCMEE 5268</name>
    <dbReference type="NCBI Taxonomy" id="2019662"/>
    <lineage>
        <taxon>Bacteria</taxon>
        <taxon>Bacillati</taxon>
        <taxon>Cyanobacteriota</taxon>
        <taxon>Cyanophyceae</taxon>
        <taxon>Nostocales</taxon>
        <taxon>Hapalosiphonaceae</taxon>
        <taxon>Fischerella</taxon>
    </lineage>
</organism>
<evidence type="ECO:0000313" key="1">
    <source>
        <dbReference type="EMBL" id="PLZ95423.1"/>
    </source>
</evidence>
<accession>A0A2N6KAN0</accession>
<gene>
    <name evidence="1" type="ORF">CEN50_22415</name>
</gene>
<sequence length="189" mass="20816">MGGKYLTISEFNLEGQFLGFLGDSSREYKYLRLAIASGEVQLKLPKQLRAYLGVNLQPGELLQVFGLSKLSTHTGKIKFKVYGVKPLGVCPNQKNPQQTKAKILVCQKSGCRKRGGKGLLSELEKILCERGLQDKVTIEQTGCLKCCNSAPNCVLQLGQKEFKKVHPEAIASLLENHLISSLDNCPIPK</sequence>
<protein>
    <submittedName>
        <fullName evidence="1">DNA-binding protein</fullName>
    </submittedName>
</protein>
<dbReference type="Pfam" id="PF01257">
    <property type="entry name" value="2Fe-2S_thioredx"/>
    <property type="match status" value="1"/>
</dbReference>
<proteinExistence type="predicted"/>
<dbReference type="AlphaFoldDB" id="A0A2N6KAN0"/>
<keyword evidence="1" id="KW-0238">DNA-binding</keyword>
<dbReference type="GO" id="GO:0003677">
    <property type="term" value="F:DNA binding"/>
    <property type="evidence" value="ECO:0007669"/>
    <property type="project" value="UniProtKB-KW"/>
</dbReference>
<comment type="caution">
    <text evidence="1">The sequence shown here is derived from an EMBL/GenBank/DDBJ whole genome shotgun (WGS) entry which is preliminary data.</text>
</comment>
<dbReference type="EMBL" id="NMQA01000310">
    <property type="protein sequence ID" value="PLZ95423.1"/>
    <property type="molecule type" value="Genomic_DNA"/>
</dbReference>
<dbReference type="Gene3D" id="3.40.30.10">
    <property type="entry name" value="Glutaredoxin"/>
    <property type="match status" value="1"/>
</dbReference>
<dbReference type="InterPro" id="IPR036249">
    <property type="entry name" value="Thioredoxin-like_sf"/>
</dbReference>
<name>A0A2N6KAN0_9CYAN</name>
<dbReference type="Proteomes" id="UP000235025">
    <property type="component" value="Unassembled WGS sequence"/>
</dbReference>
<evidence type="ECO:0000313" key="2">
    <source>
        <dbReference type="Proteomes" id="UP000235025"/>
    </source>
</evidence>
<dbReference type="CDD" id="cd02980">
    <property type="entry name" value="TRX_Fd_family"/>
    <property type="match status" value="1"/>
</dbReference>
<reference evidence="1 2" key="1">
    <citation type="submission" date="2017-07" db="EMBL/GenBank/DDBJ databases">
        <title>Genomes of Fischerella (Mastigocladus) sp. strains.</title>
        <authorList>
            <person name="Miller S.R."/>
        </authorList>
    </citation>
    <scope>NUCLEOTIDE SEQUENCE [LARGE SCALE GENOMIC DNA]</scope>
    <source>
        <strain evidence="1 2">CCMEE 5268</strain>
    </source>
</reference>
<dbReference type="SUPFAM" id="SSF52833">
    <property type="entry name" value="Thioredoxin-like"/>
    <property type="match status" value="1"/>
</dbReference>
<dbReference type="RefSeq" id="WP_102174839.1">
    <property type="nucleotide sequence ID" value="NZ_NMQA01000310.1"/>
</dbReference>